<dbReference type="InterPro" id="IPR014717">
    <property type="entry name" value="Transl_elong_EF1B/ribsomal_bS6"/>
</dbReference>
<evidence type="ECO:0000256" key="1">
    <source>
        <dbReference type="ARBA" id="ARBA00007411"/>
    </source>
</evidence>
<evidence type="ECO:0000256" key="2">
    <source>
        <dbReference type="ARBA" id="ARBA00011606"/>
    </source>
</evidence>
<dbReference type="GO" id="GO:0003746">
    <property type="term" value="F:translation elongation factor activity"/>
    <property type="evidence" value="ECO:0007669"/>
    <property type="project" value="UniProtKB-KW"/>
</dbReference>
<dbReference type="InterPro" id="IPR036282">
    <property type="entry name" value="Glutathione-S-Trfase_C_sf"/>
</dbReference>
<dbReference type="FunFam" id="3.30.70.60:FF:000001">
    <property type="entry name" value="Elongation factor 1-beta 1 like"/>
    <property type="match status" value="1"/>
</dbReference>
<evidence type="ECO:0000256" key="4">
    <source>
        <dbReference type="ARBA" id="ARBA00022917"/>
    </source>
</evidence>
<dbReference type="Gene3D" id="1.20.1050.130">
    <property type="match status" value="1"/>
</dbReference>
<gene>
    <name evidence="6" type="ORF">WJX84_009495</name>
</gene>
<dbReference type="PANTHER" id="PTHR11595">
    <property type="entry name" value="EF-HAND AND COILED-COIL DOMAIN-CONTAINING FAMILY MEMBER"/>
    <property type="match status" value="1"/>
</dbReference>
<organism evidence="6 7">
    <name type="scientific">Apatococcus fuscideae</name>
    <dbReference type="NCBI Taxonomy" id="2026836"/>
    <lineage>
        <taxon>Eukaryota</taxon>
        <taxon>Viridiplantae</taxon>
        <taxon>Chlorophyta</taxon>
        <taxon>core chlorophytes</taxon>
        <taxon>Trebouxiophyceae</taxon>
        <taxon>Chlorellales</taxon>
        <taxon>Chlorellaceae</taxon>
        <taxon>Apatococcus</taxon>
    </lineage>
</organism>
<dbReference type="InterPro" id="IPR036219">
    <property type="entry name" value="eEF-1beta-like_sf"/>
</dbReference>
<proteinExistence type="inferred from homology"/>
<dbReference type="GO" id="GO:0005085">
    <property type="term" value="F:guanyl-nucleotide exchange factor activity"/>
    <property type="evidence" value="ECO:0007669"/>
    <property type="project" value="TreeGrafter"/>
</dbReference>
<accession>A0AAW1SZ05</accession>
<dbReference type="PANTHER" id="PTHR11595:SF21">
    <property type="entry name" value="ELONGATION FACTOR 1-BETA"/>
    <property type="match status" value="1"/>
</dbReference>
<keyword evidence="3" id="KW-0251">Elongation factor</keyword>
<dbReference type="SMART" id="SM00888">
    <property type="entry name" value="EF1_GNE"/>
    <property type="match status" value="1"/>
</dbReference>
<dbReference type="EMBL" id="JALJOV010000695">
    <property type="protein sequence ID" value="KAK9861832.1"/>
    <property type="molecule type" value="Genomic_DNA"/>
</dbReference>
<dbReference type="Gene3D" id="3.30.70.60">
    <property type="match status" value="1"/>
</dbReference>
<feature type="domain" description="Translation elongation factor EF1B beta/delta subunit guanine nucleotide exchange" evidence="5">
    <location>
        <begin position="184"/>
        <end position="274"/>
    </location>
</feature>
<dbReference type="PROSITE" id="PS00824">
    <property type="entry name" value="EF1BD_1"/>
    <property type="match status" value="1"/>
</dbReference>
<reference evidence="6 7" key="1">
    <citation type="journal article" date="2024" name="Nat. Commun.">
        <title>Phylogenomics reveals the evolutionary origins of lichenization in chlorophyte algae.</title>
        <authorList>
            <person name="Puginier C."/>
            <person name="Libourel C."/>
            <person name="Otte J."/>
            <person name="Skaloud P."/>
            <person name="Haon M."/>
            <person name="Grisel S."/>
            <person name="Petersen M."/>
            <person name="Berrin J.G."/>
            <person name="Delaux P.M."/>
            <person name="Dal Grande F."/>
            <person name="Keller J."/>
        </authorList>
    </citation>
    <scope>NUCLEOTIDE SEQUENCE [LARGE SCALE GENOMIC DNA]</scope>
    <source>
        <strain evidence="6 7">SAG 2523</strain>
    </source>
</reference>
<dbReference type="Pfam" id="PF00736">
    <property type="entry name" value="EF1_GNE"/>
    <property type="match status" value="1"/>
</dbReference>
<dbReference type="InterPro" id="IPR014038">
    <property type="entry name" value="EF1B_bsu/dsu_GNE"/>
</dbReference>
<dbReference type="InterPro" id="IPR001326">
    <property type="entry name" value="Transl_elong_EF1B_B/D_CS"/>
</dbReference>
<dbReference type="InterPro" id="IPR049720">
    <property type="entry name" value="EF1B_bsu/dsu"/>
</dbReference>
<evidence type="ECO:0000313" key="7">
    <source>
        <dbReference type="Proteomes" id="UP001485043"/>
    </source>
</evidence>
<evidence type="ECO:0000313" key="6">
    <source>
        <dbReference type="EMBL" id="KAK9861832.1"/>
    </source>
</evidence>
<name>A0AAW1SZ05_9CHLO</name>
<comment type="caution">
    <text evidence="6">The sequence shown here is derived from an EMBL/GenBank/DDBJ whole genome shotgun (WGS) entry which is preliminary data.</text>
</comment>
<keyword evidence="7" id="KW-1185">Reference proteome</keyword>
<evidence type="ECO:0000256" key="3">
    <source>
        <dbReference type="ARBA" id="ARBA00022768"/>
    </source>
</evidence>
<comment type="subunit">
    <text evidence="2">EF-1 is composed of 4 subunits: alpha, beta (1B-alpha=beta'), delta (1B-beta), and gamma (1B-gamma).</text>
</comment>
<dbReference type="GO" id="GO:0005853">
    <property type="term" value="C:eukaryotic translation elongation factor 1 complex"/>
    <property type="evidence" value="ECO:0007669"/>
    <property type="project" value="InterPro"/>
</dbReference>
<keyword evidence="4" id="KW-0648">Protein biosynthesis</keyword>
<dbReference type="GO" id="GO:0005829">
    <property type="term" value="C:cytosol"/>
    <property type="evidence" value="ECO:0007669"/>
    <property type="project" value="TreeGrafter"/>
</dbReference>
<dbReference type="Proteomes" id="UP001485043">
    <property type="component" value="Unassembled WGS sequence"/>
</dbReference>
<protein>
    <recommendedName>
        <fullName evidence="5">Translation elongation factor EF1B beta/delta subunit guanine nucleotide exchange domain-containing protein</fullName>
    </recommendedName>
</protein>
<dbReference type="SUPFAM" id="SSF54984">
    <property type="entry name" value="eEF-1beta-like"/>
    <property type="match status" value="1"/>
</dbReference>
<evidence type="ECO:0000259" key="5">
    <source>
        <dbReference type="SMART" id="SM00888"/>
    </source>
</evidence>
<dbReference type="CDD" id="cd00292">
    <property type="entry name" value="EF1B"/>
    <property type="match status" value="1"/>
</dbReference>
<sequence>MLSLGDLSSTSGLEQLEKHLQDRTYVSGYEPSLDDLKVYVVLTKVPDGSKFPHTQRWHKQISALLKESFPGSAHGVSTSSGAASAPSAAPAAASAAAPAKAAAPVAAAAPAAVAPKEAPAKGEAAATAVAVQAAGDDDMSNSDDDEEMDLFGDLTPEEQAAADEKKRVIEEAKKRGQEKAKKTKSMIVLDVKPWDDTTDMKALEGEVRAIVQDGLLWGKSQLVPVGFGIRKMQITAIIEDAKVESMDAIIEEQIVKDGESETIQSIDIVSFNKL</sequence>
<comment type="similarity">
    <text evidence="1">Belongs to the EF-1-beta/EF-1-delta family.</text>
</comment>
<dbReference type="SUPFAM" id="SSF47616">
    <property type="entry name" value="GST C-terminal domain-like"/>
    <property type="match status" value="1"/>
</dbReference>
<dbReference type="AlphaFoldDB" id="A0AAW1SZ05"/>